<gene>
    <name evidence="2" type="ordered locus">Celgi_0998</name>
</gene>
<dbReference type="OrthoDB" id="3786257at2"/>
<organism evidence="2 3">
    <name type="scientific">Cellulomonas gilvus (strain ATCC 13127 / NRRL B-14078)</name>
    <name type="common">Cellvibrio gilvus</name>
    <dbReference type="NCBI Taxonomy" id="593907"/>
    <lineage>
        <taxon>Bacteria</taxon>
        <taxon>Bacillati</taxon>
        <taxon>Actinomycetota</taxon>
        <taxon>Actinomycetes</taxon>
        <taxon>Micrococcales</taxon>
        <taxon>Cellulomonadaceae</taxon>
        <taxon>Cellulomonas</taxon>
    </lineage>
</organism>
<dbReference type="HOGENOM" id="CLU_1096878_0_0_11"/>
<reference evidence="3" key="1">
    <citation type="submission" date="2011-04" db="EMBL/GenBank/DDBJ databases">
        <title>Complete sequence of Cellvibrio gilvus ATCC 13127.</title>
        <authorList>
            <person name="Lucas S."/>
            <person name="Han J."/>
            <person name="Lapidus A."/>
            <person name="Cheng J.-F."/>
            <person name="Goodwin L."/>
            <person name="Pitluck S."/>
            <person name="Peters L."/>
            <person name="Munk A."/>
            <person name="Detter J.C."/>
            <person name="Han C."/>
            <person name="Tapia R."/>
            <person name="Land M."/>
            <person name="Hauser L."/>
            <person name="Kyrpides N."/>
            <person name="Ivanova N."/>
            <person name="Ovchinnikova G."/>
            <person name="Pagani I."/>
            <person name="Mead D."/>
            <person name="Brumm P."/>
            <person name="Woyke T."/>
        </authorList>
    </citation>
    <scope>NUCLEOTIDE SEQUENCE [LARGE SCALE GENOMIC DNA]</scope>
    <source>
        <strain evidence="3">ATCC 13127 / NRRL B-14078</strain>
    </source>
</reference>
<dbReference type="Proteomes" id="UP000000485">
    <property type="component" value="Chromosome"/>
</dbReference>
<keyword evidence="3" id="KW-1185">Reference proteome</keyword>
<dbReference type="KEGG" id="cga:Celgi_0998"/>
<keyword evidence="1" id="KW-0472">Membrane</keyword>
<evidence type="ECO:0000313" key="3">
    <source>
        <dbReference type="Proteomes" id="UP000000485"/>
    </source>
</evidence>
<evidence type="ECO:0000256" key="1">
    <source>
        <dbReference type="SAM" id="Phobius"/>
    </source>
</evidence>
<name>F8A0H3_CELGA</name>
<proteinExistence type="predicted"/>
<protein>
    <recommendedName>
        <fullName evidence="4">Peptidase M56 family protein</fullName>
    </recommendedName>
</protein>
<evidence type="ECO:0008006" key="4">
    <source>
        <dbReference type="Google" id="ProtNLM"/>
    </source>
</evidence>
<evidence type="ECO:0000313" key="2">
    <source>
        <dbReference type="EMBL" id="AEI11517.1"/>
    </source>
</evidence>
<feature type="transmembrane region" description="Helical" evidence="1">
    <location>
        <begin position="36"/>
        <end position="60"/>
    </location>
</feature>
<keyword evidence="1" id="KW-1133">Transmembrane helix</keyword>
<dbReference type="EMBL" id="CP002665">
    <property type="protein sequence ID" value="AEI11517.1"/>
    <property type="molecule type" value="Genomic_DNA"/>
</dbReference>
<keyword evidence="1" id="KW-0812">Transmembrane</keyword>
<dbReference type="AlphaFoldDB" id="F8A0H3"/>
<dbReference type="RefSeq" id="WP_013883036.1">
    <property type="nucleotide sequence ID" value="NC_015671.1"/>
</dbReference>
<sequence>MSTTQVTPAEHHQALRGALVAHVAAHSPRRRTARRWALTGGALALGLGGATAAAAGLGVLPGADRVTALADPVHVTAQGSRVVELGTAPADATHVDAEIRCLTAGRFTFADGAGGACAAGEEIGYSLPIEGSSTRIDADSLRWEGTFTYARHDVTPLGVNADGDTFGIEAPGRPVPDLVAVVATNGAEGYAYARDLAPSHEPTSPADALAWQEEHGDDVRRIPVYLSDGRTEVGEFVITAG</sequence>
<accession>F8A0H3</accession>
<dbReference type="STRING" id="593907.Celgi_0998"/>
<dbReference type="eggNOG" id="COG1595">
    <property type="taxonomic scope" value="Bacteria"/>
</dbReference>